<feature type="transmembrane region" description="Helical" evidence="1">
    <location>
        <begin position="99"/>
        <end position="118"/>
    </location>
</feature>
<organism evidence="2 3">
    <name type="scientific">Glonium stellatum</name>
    <dbReference type="NCBI Taxonomy" id="574774"/>
    <lineage>
        <taxon>Eukaryota</taxon>
        <taxon>Fungi</taxon>
        <taxon>Dikarya</taxon>
        <taxon>Ascomycota</taxon>
        <taxon>Pezizomycotina</taxon>
        <taxon>Dothideomycetes</taxon>
        <taxon>Pleosporomycetidae</taxon>
        <taxon>Gloniales</taxon>
        <taxon>Gloniaceae</taxon>
        <taxon>Glonium</taxon>
    </lineage>
</organism>
<sequence>MSLAFLGFSLPATAPLTLLRIAPLVSSTGSLIHALVELITTSAFLDRPVPAAPAAATLPSWFSSFFYRAAGSVVLLNAISTWSAVANLYLGTPDAGRRWYVAGLVAAVGHMAFVPVVMGPVKDIIEDRRGKAARESGKEVGEGAKVDMARWVSIHKVRMLVADLPAWLCFWSAVLNSVAAV</sequence>
<name>A0A8E2EX86_9PEZI</name>
<keyword evidence="1" id="KW-0472">Membrane</keyword>
<dbReference type="EMBL" id="KV750032">
    <property type="protein sequence ID" value="OCL06580.1"/>
    <property type="molecule type" value="Genomic_DNA"/>
</dbReference>
<feature type="transmembrane region" description="Helical" evidence="1">
    <location>
        <begin position="65"/>
        <end position="90"/>
    </location>
</feature>
<evidence type="ECO:0000313" key="2">
    <source>
        <dbReference type="EMBL" id="OCL06580.1"/>
    </source>
</evidence>
<dbReference type="AlphaFoldDB" id="A0A8E2EX86"/>
<keyword evidence="1" id="KW-1133">Transmembrane helix</keyword>
<reference evidence="2 3" key="1">
    <citation type="journal article" date="2016" name="Nat. Commun.">
        <title>Ectomycorrhizal ecology is imprinted in the genome of the dominant symbiotic fungus Cenococcum geophilum.</title>
        <authorList>
            <consortium name="DOE Joint Genome Institute"/>
            <person name="Peter M."/>
            <person name="Kohler A."/>
            <person name="Ohm R.A."/>
            <person name="Kuo A."/>
            <person name="Krutzmann J."/>
            <person name="Morin E."/>
            <person name="Arend M."/>
            <person name="Barry K.W."/>
            <person name="Binder M."/>
            <person name="Choi C."/>
            <person name="Clum A."/>
            <person name="Copeland A."/>
            <person name="Grisel N."/>
            <person name="Haridas S."/>
            <person name="Kipfer T."/>
            <person name="LaButti K."/>
            <person name="Lindquist E."/>
            <person name="Lipzen A."/>
            <person name="Maire R."/>
            <person name="Meier B."/>
            <person name="Mihaltcheva S."/>
            <person name="Molinier V."/>
            <person name="Murat C."/>
            <person name="Poggeler S."/>
            <person name="Quandt C.A."/>
            <person name="Sperisen C."/>
            <person name="Tritt A."/>
            <person name="Tisserant E."/>
            <person name="Crous P.W."/>
            <person name="Henrissat B."/>
            <person name="Nehls U."/>
            <person name="Egli S."/>
            <person name="Spatafora J.W."/>
            <person name="Grigoriev I.V."/>
            <person name="Martin F.M."/>
        </authorList>
    </citation>
    <scope>NUCLEOTIDE SEQUENCE [LARGE SCALE GENOMIC DNA]</scope>
    <source>
        <strain evidence="2 3">CBS 207.34</strain>
    </source>
</reference>
<proteinExistence type="predicted"/>
<gene>
    <name evidence="2" type="ORF">AOQ84DRAFT_321238</name>
</gene>
<evidence type="ECO:0000313" key="3">
    <source>
        <dbReference type="Proteomes" id="UP000250140"/>
    </source>
</evidence>
<dbReference type="Pfam" id="PF08592">
    <property type="entry name" value="Anthrone_oxy"/>
    <property type="match status" value="1"/>
</dbReference>
<dbReference type="Proteomes" id="UP000250140">
    <property type="component" value="Unassembled WGS sequence"/>
</dbReference>
<keyword evidence="3" id="KW-1185">Reference proteome</keyword>
<evidence type="ECO:0000256" key="1">
    <source>
        <dbReference type="SAM" id="Phobius"/>
    </source>
</evidence>
<keyword evidence="1" id="KW-0812">Transmembrane</keyword>
<dbReference type="InterPro" id="IPR013901">
    <property type="entry name" value="Anthrone_oxy"/>
</dbReference>
<dbReference type="OrthoDB" id="1523883at2759"/>
<accession>A0A8E2EX86</accession>
<protein>
    <submittedName>
        <fullName evidence="2">Putative integral membrane protein</fullName>
    </submittedName>
</protein>